<reference evidence="1 2" key="1">
    <citation type="submission" date="2020-08" db="EMBL/GenBank/DDBJ databases">
        <authorList>
            <person name="Liu C."/>
            <person name="Sun Q."/>
        </authorList>
    </citation>
    <scope>NUCLEOTIDE SEQUENCE [LARGE SCALE GENOMIC DNA]</scope>
    <source>
        <strain evidence="1 2">NSJ-18</strain>
    </source>
</reference>
<organism evidence="1 2">
    <name type="scientific">Romboutsia faecis</name>
    <dbReference type="NCBI Taxonomy" id="2764597"/>
    <lineage>
        <taxon>Bacteria</taxon>
        <taxon>Bacillati</taxon>
        <taxon>Bacillota</taxon>
        <taxon>Clostridia</taxon>
        <taxon>Peptostreptococcales</taxon>
        <taxon>Peptostreptococcaceae</taxon>
        <taxon>Romboutsia</taxon>
    </lineage>
</organism>
<sequence length="105" mass="11955">MIAIDEKSLLAFKDKINQDSNKPSNIRIYFSGVGCDGPNFDVTLDEIKSDDLIYKIDDLTLLLSQYEYMQYGDMKINSIEDNLKITPESLELSLCCKRGCPDCPY</sequence>
<dbReference type="Proteomes" id="UP000609849">
    <property type="component" value="Unassembled WGS sequence"/>
</dbReference>
<evidence type="ECO:0000313" key="2">
    <source>
        <dbReference type="Proteomes" id="UP000609849"/>
    </source>
</evidence>
<dbReference type="RefSeq" id="WP_153923820.1">
    <property type="nucleotide sequence ID" value="NZ_JACRWE010000002.1"/>
</dbReference>
<accession>A0ABR7JM21</accession>
<dbReference type="Gene3D" id="2.60.300.12">
    <property type="entry name" value="HesB-like domain"/>
    <property type="match status" value="1"/>
</dbReference>
<protein>
    <submittedName>
        <fullName evidence="1">Fe-S cluster assembly protein HesB</fullName>
    </submittedName>
</protein>
<keyword evidence="2" id="KW-1185">Reference proteome</keyword>
<dbReference type="SUPFAM" id="SSF89360">
    <property type="entry name" value="HesB-like domain"/>
    <property type="match status" value="1"/>
</dbReference>
<gene>
    <name evidence="1" type="ORF">H8923_03870</name>
</gene>
<name>A0ABR7JM21_9FIRM</name>
<evidence type="ECO:0000313" key="1">
    <source>
        <dbReference type="EMBL" id="MBC5995885.1"/>
    </source>
</evidence>
<dbReference type="EMBL" id="JACRWE010000002">
    <property type="protein sequence ID" value="MBC5995885.1"/>
    <property type="molecule type" value="Genomic_DNA"/>
</dbReference>
<dbReference type="InterPro" id="IPR035903">
    <property type="entry name" value="HesB-like_dom_sf"/>
</dbReference>
<proteinExistence type="predicted"/>
<comment type="caution">
    <text evidence="1">The sequence shown here is derived from an EMBL/GenBank/DDBJ whole genome shotgun (WGS) entry which is preliminary data.</text>
</comment>